<reference evidence="2 3" key="1">
    <citation type="submission" date="2017-03" db="EMBL/GenBank/DDBJ databases">
        <title>An alternative strategy for trypanosome survival in the mammalian bloodstream revealed through genome and transcriptome analysis of the ubiquitous bovine parasite Trypanosoma (Megatrypanum) theileri.</title>
        <authorList>
            <person name="Kelly S."/>
            <person name="Ivens A."/>
            <person name="Mott A."/>
            <person name="O'Neill E."/>
            <person name="Emms D."/>
            <person name="Macleod O."/>
            <person name="Voorheis P."/>
            <person name="Matthews J."/>
            <person name="Matthews K."/>
            <person name="Carrington M."/>
        </authorList>
    </citation>
    <scope>NUCLEOTIDE SEQUENCE [LARGE SCALE GENOMIC DNA]</scope>
    <source>
        <strain evidence="2">Edinburgh</strain>
    </source>
</reference>
<comment type="caution">
    <text evidence="2">The sequence shown here is derived from an EMBL/GenBank/DDBJ whole genome shotgun (WGS) entry which is preliminary data.</text>
</comment>
<dbReference type="VEuPathDB" id="TriTrypDB:TM35_000101330"/>
<feature type="non-terminal residue" evidence="2">
    <location>
        <position position="346"/>
    </location>
</feature>
<dbReference type="OrthoDB" id="249949at2759"/>
<dbReference type="GeneID" id="39984404"/>
<evidence type="ECO:0000256" key="1">
    <source>
        <dbReference type="SAM" id="Coils"/>
    </source>
</evidence>
<evidence type="ECO:0000313" key="2">
    <source>
        <dbReference type="EMBL" id="ORC89865.1"/>
    </source>
</evidence>
<accession>A0A1X0NYW3</accession>
<protein>
    <submittedName>
        <fullName evidence="2">Uncharacterized protein</fullName>
    </submittedName>
</protein>
<evidence type="ECO:0000313" key="3">
    <source>
        <dbReference type="Proteomes" id="UP000192257"/>
    </source>
</evidence>
<feature type="coiled-coil region" evidence="1">
    <location>
        <begin position="105"/>
        <end position="139"/>
    </location>
</feature>
<dbReference type="Proteomes" id="UP000192257">
    <property type="component" value="Unassembled WGS sequence"/>
</dbReference>
<name>A0A1X0NYW3_9TRYP</name>
<dbReference type="RefSeq" id="XP_028883931.1">
    <property type="nucleotide sequence ID" value="XM_029024624.1"/>
</dbReference>
<dbReference type="AlphaFoldDB" id="A0A1X0NYW3"/>
<gene>
    <name evidence="2" type="ORF">TM35_000101330</name>
</gene>
<keyword evidence="3" id="KW-1185">Reference proteome</keyword>
<sequence>MSMESPNGNVIAVHRNGNDNLGLSPTYINGCPRFSVSGRGTEFGSISGSQYSFDTTRFLKDVLRRREEVPAVRVLPKTHLLAQLLLQEQSERELFTLQERSFRAQIQHKREEDRLKKEEQRLQQRNRERLDELKRKQSEELAAKKEVVSTFLKQIDGEVKEKIKLVCMLQPRMNVAATVVADVKSETGTCTLLPELMEEEKRVMKALKAESRYSKPSTSANNISEGCGAVPYWMRTCVASSFNVAAILRGEPYRATVEDAIKVSNAALRKLIVVRRVGDDSVVAWAHVRAGSDPLSLATELAQLPAPEDLPSKKSLGVIWPKEDLAELNRKSKTVSGEADLLSVVG</sequence>
<proteinExistence type="predicted"/>
<dbReference type="EMBL" id="NBCO01000010">
    <property type="protein sequence ID" value="ORC89865.1"/>
    <property type="molecule type" value="Genomic_DNA"/>
</dbReference>
<organism evidence="2 3">
    <name type="scientific">Trypanosoma theileri</name>
    <dbReference type="NCBI Taxonomy" id="67003"/>
    <lineage>
        <taxon>Eukaryota</taxon>
        <taxon>Discoba</taxon>
        <taxon>Euglenozoa</taxon>
        <taxon>Kinetoplastea</taxon>
        <taxon>Metakinetoplastina</taxon>
        <taxon>Trypanosomatida</taxon>
        <taxon>Trypanosomatidae</taxon>
        <taxon>Trypanosoma</taxon>
    </lineage>
</organism>
<keyword evidence="1" id="KW-0175">Coiled coil</keyword>